<reference evidence="3 4" key="1">
    <citation type="submission" date="2017-10" db="EMBL/GenBank/DDBJ databases">
        <title>Draft genome of Longimonas halophila.</title>
        <authorList>
            <person name="Goh K.M."/>
            <person name="Shamsir M.S."/>
            <person name="Lim S.W."/>
        </authorList>
    </citation>
    <scope>NUCLEOTIDE SEQUENCE [LARGE SCALE GENOMIC DNA]</scope>
    <source>
        <strain evidence="3 4">KCTC 42399</strain>
    </source>
</reference>
<dbReference type="InterPro" id="IPR010998">
    <property type="entry name" value="Integrase_recombinase_N"/>
</dbReference>
<feature type="compositionally biased region" description="Polar residues" evidence="2">
    <location>
        <begin position="254"/>
        <end position="273"/>
    </location>
</feature>
<feature type="compositionally biased region" description="Basic and acidic residues" evidence="2">
    <location>
        <begin position="233"/>
        <end position="250"/>
    </location>
</feature>
<dbReference type="EMBL" id="PDEP01000003">
    <property type="protein sequence ID" value="PEN08288.1"/>
    <property type="molecule type" value="Genomic_DNA"/>
</dbReference>
<proteinExistence type="predicted"/>
<dbReference type="RefSeq" id="WP_098061326.1">
    <property type="nucleotide sequence ID" value="NZ_PDEP01000003.1"/>
</dbReference>
<dbReference type="InterPro" id="IPR013762">
    <property type="entry name" value="Integrase-like_cat_sf"/>
</dbReference>
<evidence type="ECO:0000256" key="1">
    <source>
        <dbReference type="ARBA" id="ARBA00023125"/>
    </source>
</evidence>
<sequence>MADPEKPTINVRNEEVDLLDTIRRLAPQFNVPRQRAEIYGVWTICYHRFCSNQDLPVVWMDSVSAFMDFLGSQAQLSEAERNQALDAVMFYLTDIRHAEDQDEIDEVESFPRPTSARSLFAHLLLRCSIEMKQALKLRADDVDMDSGTIRIRTGNRVRTIQLLPSLRSGMRMHLDRIRAETEEDNPLLFGLDAPTTSMETLDEPSPSPDDVEHATEAATRVMKTLMNTATPGERSEDAEHDSAEDNDKVPGRGTASSSSNSDTGQTDTSDLAL</sequence>
<evidence type="ECO:0000313" key="4">
    <source>
        <dbReference type="Proteomes" id="UP000221024"/>
    </source>
</evidence>
<evidence type="ECO:0000256" key="2">
    <source>
        <dbReference type="SAM" id="MobiDB-lite"/>
    </source>
</evidence>
<keyword evidence="1" id="KW-0238">DNA-binding</keyword>
<feature type="region of interest" description="Disordered" evidence="2">
    <location>
        <begin position="192"/>
        <end position="273"/>
    </location>
</feature>
<dbReference type="GO" id="GO:0015074">
    <property type="term" value="P:DNA integration"/>
    <property type="evidence" value="ECO:0007669"/>
    <property type="project" value="InterPro"/>
</dbReference>
<keyword evidence="4" id="KW-1185">Reference proteome</keyword>
<protein>
    <submittedName>
        <fullName evidence="3">Uncharacterized protein</fullName>
    </submittedName>
</protein>
<gene>
    <name evidence="3" type="ORF">CRI93_03980</name>
</gene>
<dbReference type="Proteomes" id="UP000221024">
    <property type="component" value="Unassembled WGS sequence"/>
</dbReference>
<dbReference type="AlphaFoldDB" id="A0A2H3P6V7"/>
<dbReference type="GO" id="GO:0003677">
    <property type="term" value="F:DNA binding"/>
    <property type="evidence" value="ECO:0007669"/>
    <property type="project" value="UniProtKB-KW"/>
</dbReference>
<organism evidence="3 4">
    <name type="scientific">Longimonas halophila</name>
    <dbReference type="NCBI Taxonomy" id="1469170"/>
    <lineage>
        <taxon>Bacteria</taxon>
        <taxon>Pseudomonadati</taxon>
        <taxon>Rhodothermota</taxon>
        <taxon>Rhodothermia</taxon>
        <taxon>Rhodothermales</taxon>
        <taxon>Salisaetaceae</taxon>
        <taxon>Longimonas</taxon>
    </lineage>
</organism>
<comment type="caution">
    <text evidence="3">The sequence shown here is derived from an EMBL/GenBank/DDBJ whole genome shotgun (WGS) entry which is preliminary data.</text>
</comment>
<name>A0A2H3P6V7_9BACT</name>
<dbReference type="GO" id="GO:0006310">
    <property type="term" value="P:DNA recombination"/>
    <property type="evidence" value="ECO:0007669"/>
    <property type="project" value="InterPro"/>
</dbReference>
<evidence type="ECO:0000313" key="3">
    <source>
        <dbReference type="EMBL" id="PEN08288.1"/>
    </source>
</evidence>
<dbReference type="Gene3D" id="1.10.443.10">
    <property type="entry name" value="Intergrase catalytic core"/>
    <property type="match status" value="1"/>
</dbReference>
<accession>A0A2H3P6V7</accession>
<dbReference type="OrthoDB" id="9801717at2"/>
<dbReference type="Gene3D" id="1.10.150.130">
    <property type="match status" value="1"/>
</dbReference>